<evidence type="ECO:0000313" key="1">
    <source>
        <dbReference type="EMBL" id="SDG12869.1"/>
    </source>
</evidence>
<evidence type="ECO:0000313" key="2">
    <source>
        <dbReference type="Proteomes" id="UP000243378"/>
    </source>
</evidence>
<organism evidence="1 2">
    <name type="scientific">Phytopseudomonas seleniipraecipitans</name>
    <dbReference type="NCBI Taxonomy" id="640205"/>
    <lineage>
        <taxon>Bacteria</taxon>
        <taxon>Pseudomonadati</taxon>
        <taxon>Pseudomonadota</taxon>
        <taxon>Gammaproteobacteria</taxon>
        <taxon>Pseudomonadales</taxon>
        <taxon>Pseudomonadaceae</taxon>
        <taxon>Phytopseudomonas</taxon>
    </lineage>
</organism>
<dbReference type="AlphaFoldDB" id="A0A1G7RRQ8"/>
<accession>A0A1G7RRQ8</accession>
<dbReference type="STRING" id="640205.SAMN05216381_3229"/>
<dbReference type="Proteomes" id="UP000243378">
    <property type="component" value="Unassembled WGS sequence"/>
</dbReference>
<sequence length="72" mass="8013">MSWEVAIEDWDGEGAIRIPEEALHKLGVNVGDSVYLLVEYVGNARCLVLSKTREIPDRTDGLVPHRDRSGHA</sequence>
<dbReference type="EMBL" id="FNBM01000007">
    <property type="protein sequence ID" value="SDG12869.1"/>
    <property type="molecule type" value="Genomic_DNA"/>
</dbReference>
<proteinExistence type="predicted"/>
<dbReference type="Gene3D" id="2.10.260.10">
    <property type="match status" value="1"/>
</dbReference>
<protein>
    <recommendedName>
        <fullName evidence="3">AbrB/MazE/SpoVT family DNA-binding domain-containing protein</fullName>
    </recommendedName>
</protein>
<dbReference type="InterPro" id="IPR037914">
    <property type="entry name" value="SpoVT-AbrB_sf"/>
</dbReference>
<dbReference type="OrthoDB" id="6898838at2"/>
<evidence type="ECO:0008006" key="3">
    <source>
        <dbReference type="Google" id="ProtNLM"/>
    </source>
</evidence>
<dbReference type="SUPFAM" id="SSF89447">
    <property type="entry name" value="AbrB/MazE/MraZ-like"/>
    <property type="match status" value="1"/>
</dbReference>
<reference evidence="1 2" key="1">
    <citation type="submission" date="2016-10" db="EMBL/GenBank/DDBJ databases">
        <authorList>
            <person name="de Groot N.N."/>
        </authorList>
    </citation>
    <scope>NUCLEOTIDE SEQUENCE [LARGE SCALE GENOMIC DNA]</scope>
    <source>
        <strain evidence="1 2">LMG 25475</strain>
    </source>
</reference>
<name>A0A1G7RRQ8_9GAMM</name>
<gene>
    <name evidence="1" type="ORF">SAMN05216381_3229</name>
</gene>